<dbReference type="Proteomes" id="UP001528040">
    <property type="component" value="Unassembled WGS sequence"/>
</dbReference>
<dbReference type="RefSeq" id="WP_271054425.1">
    <property type="nucleotide sequence ID" value="NZ_JAQIIO010000005.1"/>
</dbReference>
<comment type="caution">
    <text evidence="2">The sequence shown here is derived from an EMBL/GenBank/DDBJ whole genome shotgun (WGS) entry which is preliminary data.</text>
</comment>
<protein>
    <submittedName>
        <fullName evidence="2">NYN domain-containing protein</fullName>
    </submittedName>
</protein>
<dbReference type="EMBL" id="JAQIIO010000005">
    <property type="protein sequence ID" value="MDA5094721.1"/>
    <property type="molecule type" value="Genomic_DNA"/>
</dbReference>
<proteinExistence type="predicted"/>
<gene>
    <name evidence="2" type="ORF">O2N63_11565</name>
</gene>
<accession>A0ABT4W2I0</accession>
<dbReference type="InterPro" id="IPR021139">
    <property type="entry name" value="NYN"/>
</dbReference>
<organism evidence="2 3">
    <name type="scientific">Aliiroseovarius salicola</name>
    <dbReference type="NCBI Taxonomy" id="3009082"/>
    <lineage>
        <taxon>Bacteria</taxon>
        <taxon>Pseudomonadati</taxon>
        <taxon>Pseudomonadota</taxon>
        <taxon>Alphaproteobacteria</taxon>
        <taxon>Rhodobacterales</taxon>
        <taxon>Paracoccaceae</taxon>
        <taxon>Aliiroseovarius</taxon>
    </lineage>
</organism>
<dbReference type="PANTHER" id="PTHR35811">
    <property type="entry name" value="SLR1870 PROTEIN"/>
    <property type="match status" value="1"/>
</dbReference>
<dbReference type="Pfam" id="PF01936">
    <property type="entry name" value="NYN"/>
    <property type="match status" value="1"/>
</dbReference>
<dbReference type="CDD" id="cd11297">
    <property type="entry name" value="PIN_LabA-like_N_1"/>
    <property type="match status" value="1"/>
</dbReference>
<sequence>MPKDEVKLPSARRVALMIDGENISSALAGKIIHEARKIGDLTVRRVYGNAKRIPGWDDAPGIKLVHTGTGKNAADIALALEAFELCLERGLDALVLASSDGDFSHLAAHLRERGIHVVGMGELKAPENFRLSCNEWCRINTTQEEINQRIIGVFQSLPETPLMGQVNGIMRSKLGITVSDLDQKSWRKYFEAHVEKFCIEGTGQQTRIKLKV</sequence>
<evidence type="ECO:0000313" key="2">
    <source>
        <dbReference type="EMBL" id="MDA5094721.1"/>
    </source>
</evidence>
<evidence type="ECO:0000313" key="3">
    <source>
        <dbReference type="Proteomes" id="UP001528040"/>
    </source>
</evidence>
<dbReference type="Gene3D" id="3.40.50.1010">
    <property type="entry name" value="5'-nuclease"/>
    <property type="match status" value="1"/>
</dbReference>
<evidence type="ECO:0000259" key="1">
    <source>
        <dbReference type="Pfam" id="PF01936"/>
    </source>
</evidence>
<dbReference type="PANTHER" id="PTHR35811:SF1">
    <property type="entry name" value="HTH OST-TYPE DOMAIN-CONTAINING PROTEIN"/>
    <property type="match status" value="1"/>
</dbReference>
<feature type="domain" description="NYN" evidence="1">
    <location>
        <begin position="13"/>
        <end position="135"/>
    </location>
</feature>
<reference evidence="2 3" key="1">
    <citation type="submission" date="2023-01" db="EMBL/GenBank/DDBJ databases">
        <authorList>
            <person name="Yoon J.-W."/>
        </authorList>
    </citation>
    <scope>NUCLEOTIDE SEQUENCE [LARGE SCALE GENOMIC DNA]</scope>
    <source>
        <strain evidence="2 3">KMU-50</strain>
    </source>
</reference>
<name>A0ABT4W2I0_9RHOB</name>
<keyword evidence="3" id="KW-1185">Reference proteome</keyword>